<gene>
    <name evidence="2" type="ORF">EL78_p6519</name>
</gene>
<evidence type="ECO:0000313" key="2">
    <source>
        <dbReference type="EMBL" id="AJL34548.1"/>
    </source>
</evidence>
<protein>
    <submittedName>
        <fullName evidence="2">Uncharacterized protein</fullName>
    </submittedName>
</protein>
<sequence length="443" mass="48915">MLALSGDHFDAGGAVNDDNDTNESTQPNPAALERVSATEKFPEQLPGVLFVTCPGGCSLRVEACRQIYEQSHLDRTIENPHLECHRCPTGLALWVGTEQPPDAPLTTPADTRKLCPRCSRKDNRLIAPNKPGSSLCVSCWNREREATIGANARGRVNRAPPFVSPFLIGIGDGWQVWYGIHQGEALVRAMRANPGARFHDRRPGPVGQTRRDGFVYYCHEHREPLRWNGGDGHAGEVELACPRCQPWAAPLSVAPTFQTVSFQTPHDAAHQYRNATLPDNAVWTASVCSDCKAAPLVISKAPVKGKPRREIVVSCPSCDSSASARPGGRTWTDEHIAVPEFTQNETRSLAKIPVILPQREQPQLLKRPGTGRGPGRPRKRIPLTLDRVPESRFNRLTLSVLAAVGRWDYINDIIRRIDRDRGDAATLIALADHIQTNRPERDL</sequence>
<accession>A0A0C5BDB6</accession>
<proteinExistence type="predicted"/>
<keyword evidence="2" id="KW-0614">Plasmid</keyword>
<geneLocation type="plasmid" evidence="2">
    <name>pSYM9</name>
</geneLocation>
<reference evidence="2" key="1">
    <citation type="submission" date="2014-07" db="EMBL/GenBank/DDBJ databases">
        <title>Complete sequence of probiotic Symbioflor2 E. coli strain G3/10 and draft sequences of Symbioflor2 strains G1/2, G4/9, G5, G6/7 and G8.</title>
        <authorList>
            <person name="Zschuettig A."/>
            <person name="Auerbach C."/>
            <person name="Meltke S."/>
            <person name="Eichhorn C."/>
            <person name="Brandt M."/>
            <person name="Blom J."/>
            <person name="Goesmann A."/>
            <person name="Jarek M."/>
            <person name="Scharfe M."/>
            <person name="Zimmermann K."/>
            <person name="Wassenaar T.M."/>
            <person name="Gunzer F."/>
        </authorList>
    </citation>
    <scope>NUCLEOTIDE SEQUENCE</scope>
    <source>
        <strain evidence="2">G5</strain>
        <plasmid evidence="2">pSYM9</plasmid>
    </source>
</reference>
<evidence type="ECO:0000256" key="1">
    <source>
        <dbReference type="SAM" id="MobiDB-lite"/>
    </source>
</evidence>
<organism evidence="2">
    <name type="scientific">Escherichia coli</name>
    <dbReference type="NCBI Taxonomy" id="562"/>
    <lineage>
        <taxon>Bacteria</taxon>
        <taxon>Pseudomonadati</taxon>
        <taxon>Pseudomonadota</taxon>
        <taxon>Gammaproteobacteria</taxon>
        <taxon>Enterobacterales</taxon>
        <taxon>Enterobacteriaceae</taxon>
        <taxon>Escherichia</taxon>
    </lineage>
</organism>
<dbReference type="EMBL" id="KM107845">
    <property type="protein sequence ID" value="AJL34548.1"/>
    <property type="molecule type" value="Genomic_DNA"/>
</dbReference>
<dbReference type="RefSeq" id="WP_192962661.1">
    <property type="nucleotide sequence ID" value="NZ_KM107845.1"/>
</dbReference>
<dbReference type="AlphaFoldDB" id="A0A0C5BDB6"/>
<name>A0A0C5BDB6_ECOLX</name>
<feature type="region of interest" description="Disordered" evidence="1">
    <location>
        <begin position="1"/>
        <end position="28"/>
    </location>
</feature>